<proteinExistence type="inferred from homology"/>
<evidence type="ECO:0000313" key="5">
    <source>
        <dbReference type="Proteomes" id="UP001181693"/>
    </source>
</evidence>
<dbReference type="EMBL" id="DYDO01000005">
    <property type="protein sequence ID" value="DBA24021.1"/>
    <property type="molecule type" value="Genomic_DNA"/>
</dbReference>
<evidence type="ECO:0000313" key="4">
    <source>
        <dbReference type="EMBL" id="DBA24021.1"/>
    </source>
</evidence>
<dbReference type="GO" id="GO:0034088">
    <property type="term" value="P:maintenance of mitotic sister chromatid cohesion"/>
    <property type="evidence" value="ECO:0007669"/>
    <property type="project" value="TreeGrafter"/>
</dbReference>
<dbReference type="InterPro" id="IPR019128">
    <property type="entry name" value="Dcc1"/>
</dbReference>
<reference evidence="4" key="1">
    <citation type="thesis" date="2020" institute="ProQuest LLC" country="789 East Eisenhower Parkway, Ann Arbor, MI, USA">
        <title>Comparative Genomics and Chromosome Evolution.</title>
        <authorList>
            <person name="Mudd A.B."/>
        </authorList>
    </citation>
    <scope>NUCLEOTIDE SEQUENCE</scope>
    <source>
        <strain evidence="4">1538</strain>
        <tissue evidence="4">Blood</tissue>
    </source>
</reference>
<accession>A0AAV3AHX2</accession>
<dbReference type="AlphaFoldDB" id="A0AAV3AHX2"/>
<protein>
    <recommendedName>
        <fullName evidence="2">Sister chromatid cohesion protein DCC1</fullName>
    </recommendedName>
</protein>
<dbReference type="GO" id="GO:0006260">
    <property type="term" value="P:DNA replication"/>
    <property type="evidence" value="ECO:0007669"/>
    <property type="project" value="UniProtKB-KW"/>
</dbReference>
<comment type="similarity">
    <text evidence="1">Belongs to the DCC1 family.</text>
</comment>
<gene>
    <name evidence="4" type="ORF">GDO54_011728</name>
</gene>
<dbReference type="GO" id="GO:0031390">
    <property type="term" value="C:Ctf18 RFC-like complex"/>
    <property type="evidence" value="ECO:0007669"/>
    <property type="project" value="InterPro"/>
</dbReference>
<comment type="caution">
    <text evidence="4">The sequence shown here is derived from an EMBL/GenBank/DDBJ whole genome shotgun (WGS) entry which is preliminary data.</text>
</comment>
<name>A0AAV3AHX2_PYXAD</name>
<dbReference type="PANTHER" id="PTHR13395:SF6">
    <property type="entry name" value="SISTER CHROMATID COHESION PROTEIN DCC1"/>
    <property type="match status" value="1"/>
</dbReference>
<dbReference type="PANTHER" id="PTHR13395">
    <property type="entry name" value="SISTER CHROMATID COHESION PROTEIN DCC1-RELATED"/>
    <property type="match status" value="1"/>
</dbReference>
<dbReference type="GO" id="GO:0000785">
    <property type="term" value="C:chromatin"/>
    <property type="evidence" value="ECO:0007669"/>
    <property type="project" value="TreeGrafter"/>
</dbReference>
<keyword evidence="3" id="KW-0235">DNA replication</keyword>
<evidence type="ECO:0000256" key="2">
    <source>
        <dbReference type="ARBA" id="ARBA00017682"/>
    </source>
</evidence>
<dbReference type="Pfam" id="PF09724">
    <property type="entry name" value="Dcc1"/>
    <property type="match status" value="1"/>
</dbReference>
<dbReference type="Proteomes" id="UP001181693">
    <property type="component" value="Unassembled WGS sequence"/>
</dbReference>
<sequence>MSRSQEEVEATLQIAKLNVEDLRSTAQCLAFSSTFTSGDYCLMELDETLCKEIESGGSLIIRGDKIDHAVLCSQDKTYDLKIADTSNLLLFIPECKTPDQLPCDQPSLSVRQCEIAGFSNHYWELRRCRPKLKKLKKLLLENPYEGPENEQDKSQSTVLYTKEDLLSQIQASYEELMDHLKVIHACQINGFWRLLDFDYEMKLLGHITQLMDSESWSFSRIPLNVSLQELRPLEPEEMIQHCLECYGKRFDEEGEVFYALNEDKICRATAQMLLQNAVKFNLSEFQEVWQQSVPEGMTTRLDQLKGLALVDRSSRPETIFLLKTEDLPEDTQERFNTLFNMREKWTEADIAPYIKDLCGEKQTIGALLTKFARSSLQNGVKLFNSRRPLS</sequence>
<evidence type="ECO:0000256" key="3">
    <source>
        <dbReference type="ARBA" id="ARBA00022705"/>
    </source>
</evidence>
<evidence type="ECO:0000256" key="1">
    <source>
        <dbReference type="ARBA" id="ARBA00007017"/>
    </source>
</evidence>
<keyword evidence="5" id="KW-1185">Reference proteome</keyword>
<dbReference type="GO" id="GO:0000775">
    <property type="term" value="C:chromosome, centromeric region"/>
    <property type="evidence" value="ECO:0007669"/>
    <property type="project" value="TreeGrafter"/>
</dbReference>
<organism evidence="4 5">
    <name type="scientific">Pyxicephalus adspersus</name>
    <name type="common">African bullfrog</name>
    <dbReference type="NCBI Taxonomy" id="30357"/>
    <lineage>
        <taxon>Eukaryota</taxon>
        <taxon>Metazoa</taxon>
        <taxon>Chordata</taxon>
        <taxon>Craniata</taxon>
        <taxon>Vertebrata</taxon>
        <taxon>Euteleostomi</taxon>
        <taxon>Amphibia</taxon>
        <taxon>Batrachia</taxon>
        <taxon>Anura</taxon>
        <taxon>Neobatrachia</taxon>
        <taxon>Ranoidea</taxon>
        <taxon>Pyxicephalidae</taxon>
        <taxon>Pyxicephalinae</taxon>
        <taxon>Pyxicephalus</taxon>
    </lineage>
</organism>